<name>A0ABN6XXP0_9MICO</name>
<keyword evidence="3" id="KW-1185">Reference proteome</keyword>
<dbReference type="Proteomes" id="UP001321486">
    <property type="component" value="Chromosome"/>
</dbReference>
<dbReference type="PANTHER" id="PTHR18964:SF149">
    <property type="entry name" value="BIFUNCTIONAL UDP-N-ACETYLGLUCOSAMINE 2-EPIMERASE_N-ACETYLMANNOSAMINE KINASE"/>
    <property type="match status" value="1"/>
</dbReference>
<dbReference type="PANTHER" id="PTHR18964">
    <property type="entry name" value="ROK (REPRESSOR, ORF, KINASE) FAMILY"/>
    <property type="match status" value="1"/>
</dbReference>
<evidence type="ECO:0000256" key="1">
    <source>
        <dbReference type="ARBA" id="ARBA00006479"/>
    </source>
</evidence>
<dbReference type="InterPro" id="IPR036390">
    <property type="entry name" value="WH_DNA-bd_sf"/>
</dbReference>
<dbReference type="SUPFAM" id="SSF46785">
    <property type="entry name" value="Winged helix' DNA-binding domain"/>
    <property type="match status" value="1"/>
</dbReference>
<gene>
    <name evidence="2" type="ORF">GCM10025867_20380</name>
</gene>
<dbReference type="SUPFAM" id="SSF53067">
    <property type="entry name" value="Actin-like ATPase domain"/>
    <property type="match status" value="2"/>
</dbReference>
<dbReference type="EMBL" id="AP027732">
    <property type="protein sequence ID" value="BDZ49797.1"/>
    <property type="molecule type" value="Genomic_DNA"/>
</dbReference>
<accession>A0ABN6XXP0</accession>
<protein>
    <submittedName>
        <fullName evidence="2">Transcriptional regulator</fullName>
    </submittedName>
</protein>
<dbReference type="Pfam" id="PF00480">
    <property type="entry name" value="ROK"/>
    <property type="match status" value="1"/>
</dbReference>
<dbReference type="Gene3D" id="1.10.10.10">
    <property type="entry name" value="Winged helix-like DNA-binding domain superfamily/Winged helix DNA-binding domain"/>
    <property type="match status" value="1"/>
</dbReference>
<dbReference type="InterPro" id="IPR036388">
    <property type="entry name" value="WH-like_DNA-bd_sf"/>
</dbReference>
<dbReference type="InterPro" id="IPR000600">
    <property type="entry name" value="ROK"/>
</dbReference>
<comment type="similarity">
    <text evidence="1">Belongs to the ROK (NagC/XylR) family.</text>
</comment>
<sequence>MRSYLHEQGGGRGSERASLVSEDVRRRNLSLVTLDLLENGPRSRSRIADSTGLTRGSVTALSAALVEAGVVRESEPLLDGGKGRPVTHLLLAADDVAFVALQLDADRAEGVAVTLSGDVLARRTQHHGRPMGRPELILDVLAAVATQVLADVEEAGRRVIDLSVVVFAPVGGDPVVVLADTDLQWGRVDVLRGLRDRVPGLPASMRLQPDATLAALAELRLRPGILDLVYLKSNSGIGGAAFVDGRLVAGSHEAAGAFGHLPVDFAGDLCDCGQRGCLVTVAGPDVVLERAGLRPLMLDSGLTLALEELVSRIAAGESDAVRAWHDAAVWIGRALQIIVRSFDPAVVVFGGYWAELVDTLRPAFLRDQPTLVGADTWAVAVLEAGVLGQDAALRGALWSARAAVLEEPLLLDPAR</sequence>
<evidence type="ECO:0000313" key="2">
    <source>
        <dbReference type="EMBL" id="BDZ49797.1"/>
    </source>
</evidence>
<evidence type="ECO:0000313" key="3">
    <source>
        <dbReference type="Proteomes" id="UP001321486"/>
    </source>
</evidence>
<organism evidence="2 3">
    <name type="scientific">Frondihabitans sucicola</name>
    <dbReference type="NCBI Taxonomy" id="1268041"/>
    <lineage>
        <taxon>Bacteria</taxon>
        <taxon>Bacillati</taxon>
        <taxon>Actinomycetota</taxon>
        <taxon>Actinomycetes</taxon>
        <taxon>Micrococcales</taxon>
        <taxon>Microbacteriaceae</taxon>
        <taxon>Frondihabitans</taxon>
    </lineage>
</organism>
<dbReference type="Gene3D" id="3.30.420.40">
    <property type="match status" value="2"/>
</dbReference>
<dbReference type="InterPro" id="IPR043129">
    <property type="entry name" value="ATPase_NBD"/>
</dbReference>
<reference evidence="3" key="1">
    <citation type="journal article" date="2019" name="Int. J. Syst. Evol. Microbiol.">
        <title>The Global Catalogue of Microorganisms (GCM) 10K type strain sequencing project: providing services to taxonomists for standard genome sequencing and annotation.</title>
        <authorList>
            <consortium name="The Broad Institute Genomics Platform"/>
            <consortium name="The Broad Institute Genome Sequencing Center for Infectious Disease"/>
            <person name="Wu L."/>
            <person name="Ma J."/>
        </authorList>
    </citation>
    <scope>NUCLEOTIDE SEQUENCE [LARGE SCALE GENOMIC DNA]</scope>
    <source>
        <strain evidence="3">NBRC 108728</strain>
    </source>
</reference>
<proteinExistence type="inferred from homology"/>